<keyword evidence="6" id="KW-1185">Reference proteome</keyword>
<dbReference type="Proteomes" id="UP001595443">
    <property type="component" value="Unassembled WGS sequence"/>
</dbReference>
<evidence type="ECO:0000313" key="6">
    <source>
        <dbReference type="Proteomes" id="UP001595443"/>
    </source>
</evidence>
<gene>
    <name evidence="5" type="ORF">ACFOES_05815</name>
</gene>
<dbReference type="InterPro" id="IPR050464">
    <property type="entry name" value="Zeta_carotene_desat/Oxidored"/>
</dbReference>
<keyword evidence="3" id="KW-0812">Transmembrane</keyword>
<comment type="cofactor">
    <cofactor evidence="1">
        <name>FAD</name>
        <dbReference type="ChEBI" id="CHEBI:57692"/>
    </cofactor>
</comment>
<dbReference type="InterPro" id="IPR002937">
    <property type="entry name" value="Amino_oxidase"/>
</dbReference>
<organism evidence="5 6">
    <name type="scientific">Acidimangrovimonas pyrenivorans</name>
    <dbReference type="NCBI Taxonomy" id="2030798"/>
    <lineage>
        <taxon>Bacteria</taxon>
        <taxon>Pseudomonadati</taxon>
        <taxon>Pseudomonadota</taxon>
        <taxon>Alphaproteobacteria</taxon>
        <taxon>Rhodobacterales</taxon>
        <taxon>Paracoccaceae</taxon>
        <taxon>Acidimangrovimonas</taxon>
    </lineage>
</organism>
<dbReference type="Gene3D" id="1.10.3110.10">
    <property type="entry name" value="protoporphyrinogen ix oxidase, domain 3"/>
    <property type="match status" value="1"/>
</dbReference>
<proteinExistence type="predicted"/>
<evidence type="ECO:0000256" key="1">
    <source>
        <dbReference type="ARBA" id="ARBA00001974"/>
    </source>
</evidence>
<dbReference type="PANTHER" id="PTHR42923">
    <property type="entry name" value="PROTOPORPHYRINOGEN OXIDASE"/>
    <property type="match status" value="1"/>
</dbReference>
<evidence type="ECO:0000313" key="5">
    <source>
        <dbReference type="EMBL" id="MFC2967602.1"/>
    </source>
</evidence>
<dbReference type="PANTHER" id="PTHR42923:SF17">
    <property type="entry name" value="AMINE OXIDASE DOMAIN-CONTAINING PROTEIN"/>
    <property type="match status" value="1"/>
</dbReference>
<dbReference type="EMBL" id="JBHRSK010000004">
    <property type="protein sequence ID" value="MFC2967602.1"/>
    <property type="molecule type" value="Genomic_DNA"/>
</dbReference>
<dbReference type="SUPFAM" id="SSF51905">
    <property type="entry name" value="FAD/NAD(P)-binding domain"/>
    <property type="match status" value="1"/>
</dbReference>
<comment type="caution">
    <text evidence="5">The sequence shown here is derived from an EMBL/GenBank/DDBJ whole genome shotgun (WGS) entry which is preliminary data.</text>
</comment>
<accession>A0ABV7AFP4</accession>
<reference evidence="6" key="1">
    <citation type="journal article" date="2019" name="Int. J. Syst. Evol. Microbiol.">
        <title>The Global Catalogue of Microorganisms (GCM) 10K type strain sequencing project: providing services to taxonomists for standard genome sequencing and annotation.</title>
        <authorList>
            <consortium name="The Broad Institute Genomics Platform"/>
            <consortium name="The Broad Institute Genome Sequencing Center for Infectious Disease"/>
            <person name="Wu L."/>
            <person name="Ma J."/>
        </authorList>
    </citation>
    <scope>NUCLEOTIDE SEQUENCE [LARGE SCALE GENOMIC DNA]</scope>
    <source>
        <strain evidence="6">KCTC 62192</strain>
    </source>
</reference>
<keyword evidence="3" id="KW-0472">Membrane</keyword>
<keyword evidence="2" id="KW-0560">Oxidoreductase</keyword>
<dbReference type="Gene3D" id="3.50.50.60">
    <property type="entry name" value="FAD/NAD(P)-binding domain"/>
    <property type="match status" value="1"/>
</dbReference>
<sequence>MSFDAPLAAPRRIAVIGGGIAGMATALLLAPQNRVTLFEAAPRLGGHARTVIAGKRGDQPVDTGFIVFNYANYPHLTRLFADLDVPVQRSDMTFGVSLDGGRLEYALRNLSGLFAQRRNLARPRFWGMLRDIARFNAGAEAAAVSDDMTVDELIAALGLGAAFRRHYLLPICGAIWSTPSGEVGAFPARSLLRFFRNHALLSPGGQHQWWTVSGGSVAYVTRLAARLRLLGVETRTGCPVRSVIRDAAGAQVRPEGGVAERFDEVVLACHSDQALALLADAIPEERADLSAIAYRPNRAVLHADPGQMPRRRACWSSWVYRAEQAGQETAVGVSYWMNRLQGIPEDDPLFVSLNPQGPLREDLIYDEVSFDHPVFDRAALRAQGRLAARNGSDHTWFAGAWLRFGFHEDGFASAVRIARALDRVPA</sequence>
<keyword evidence="3" id="KW-1133">Transmembrane helix</keyword>
<feature type="transmembrane region" description="Helical" evidence="3">
    <location>
        <begin position="12"/>
        <end position="30"/>
    </location>
</feature>
<dbReference type="Pfam" id="PF01593">
    <property type="entry name" value="Amino_oxidase"/>
    <property type="match status" value="1"/>
</dbReference>
<dbReference type="InterPro" id="IPR036188">
    <property type="entry name" value="FAD/NAD-bd_sf"/>
</dbReference>
<evidence type="ECO:0000256" key="2">
    <source>
        <dbReference type="ARBA" id="ARBA00023002"/>
    </source>
</evidence>
<dbReference type="Gene3D" id="3.90.660.20">
    <property type="entry name" value="Protoporphyrinogen oxidase, mitochondrial, domain 2"/>
    <property type="match status" value="1"/>
</dbReference>
<protein>
    <submittedName>
        <fullName evidence="5">NAD(P)/FAD-dependent oxidoreductase</fullName>
    </submittedName>
</protein>
<name>A0ABV7AFP4_9RHOB</name>
<dbReference type="RefSeq" id="WP_377832253.1">
    <property type="nucleotide sequence ID" value="NZ_JBHRSK010000004.1"/>
</dbReference>
<dbReference type="PRINTS" id="PR00757">
    <property type="entry name" value="AMINEOXDASEF"/>
</dbReference>
<evidence type="ECO:0000256" key="3">
    <source>
        <dbReference type="SAM" id="Phobius"/>
    </source>
</evidence>
<dbReference type="InterPro" id="IPR001613">
    <property type="entry name" value="Flavin_amine_oxidase"/>
</dbReference>
<feature type="domain" description="Amine oxidase" evidence="4">
    <location>
        <begin position="20"/>
        <end position="278"/>
    </location>
</feature>
<evidence type="ECO:0000259" key="4">
    <source>
        <dbReference type="Pfam" id="PF01593"/>
    </source>
</evidence>